<accession>A0A2M7G5P7</accession>
<dbReference type="AlphaFoldDB" id="A0A2M7G5P7"/>
<dbReference type="Gene3D" id="2.40.50.230">
    <property type="entry name" value="Gp5 N-terminal domain"/>
    <property type="match status" value="1"/>
</dbReference>
<proteinExistence type="predicted"/>
<comment type="caution">
    <text evidence="1">The sequence shown here is derived from an EMBL/GenBank/DDBJ whole genome shotgun (WGS) entry which is preliminary data.</text>
</comment>
<evidence type="ECO:0000313" key="2">
    <source>
        <dbReference type="Proteomes" id="UP000231019"/>
    </source>
</evidence>
<protein>
    <submittedName>
        <fullName evidence="1">Phage baseplate assembly protein V</fullName>
    </submittedName>
</protein>
<reference evidence="1 2" key="1">
    <citation type="submission" date="2017-09" db="EMBL/GenBank/DDBJ databases">
        <title>Depth-based differentiation of microbial function through sediment-hosted aquifers and enrichment of novel symbionts in the deep terrestrial subsurface.</title>
        <authorList>
            <person name="Probst A.J."/>
            <person name="Ladd B."/>
            <person name="Jarett J.K."/>
            <person name="Geller-Mcgrath D.E."/>
            <person name="Sieber C.M."/>
            <person name="Emerson J.B."/>
            <person name="Anantharaman K."/>
            <person name="Thomas B.C."/>
            <person name="Malmstrom R."/>
            <person name="Stieglmeier M."/>
            <person name="Klingl A."/>
            <person name="Woyke T."/>
            <person name="Ryan C.M."/>
            <person name="Banfield J.F."/>
        </authorList>
    </citation>
    <scope>NUCLEOTIDE SEQUENCE [LARGE SCALE GENOMIC DNA]</scope>
    <source>
        <strain evidence="1">CG17_big_fil_post_rev_8_21_14_2_50_48_46</strain>
    </source>
</reference>
<dbReference type="EMBL" id="PFFQ01000024">
    <property type="protein sequence ID" value="PIW17304.1"/>
    <property type="molecule type" value="Genomic_DNA"/>
</dbReference>
<organism evidence="1 2">
    <name type="scientific">bacterium (Candidatus Blackallbacteria) CG17_big_fil_post_rev_8_21_14_2_50_48_46</name>
    <dbReference type="NCBI Taxonomy" id="2014261"/>
    <lineage>
        <taxon>Bacteria</taxon>
        <taxon>Candidatus Blackallbacteria</taxon>
    </lineage>
</organism>
<name>A0A2M7G5P7_9BACT</name>
<dbReference type="InterPro" id="IPR013046">
    <property type="entry name" value="GpV/Gp45"/>
</dbReference>
<sequence>MSETFHESAVTLRYGLIEEIDEDKYLVKVKLLDLDDMITHWLPLAASVTQDDKSQDTIDIGTQVALLLDSRGEEGIIIGAVYSDEDPPPAPSKDKWHRKFKDGTIIEYDRSAHILKVDAQGEITIKASGPVKVEGQNVTVKGTQVKIEAQICEIDAPLTKVNNILVQGKIIFPPPAPV</sequence>
<dbReference type="NCBIfam" id="TIGR01644">
    <property type="entry name" value="phage_P2_V"/>
    <property type="match status" value="1"/>
</dbReference>
<gene>
    <name evidence="1" type="ORF">COW36_08990</name>
</gene>
<evidence type="ECO:0000313" key="1">
    <source>
        <dbReference type="EMBL" id="PIW17304.1"/>
    </source>
</evidence>
<dbReference type="Gene3D" id="6.20.150.10">
    <property type="match status" value="1"/>
</dbReference>
<dbReference type="Proteomes" id="UP000231019">
    <property type="component" value="Unassembled WGS sequence"/>
</dbReference>
<dbReference type="InterPro" id="IPR037026">
    <property type="entry name" value="Vgr_OB-fold_dom_sf"/>
</dbReference>